<feature type="coiled-coil region" evidence="1">
    <location>
        <begin position="174"/>
        <end position="201"/>
    </location>
</feature>
<evidence type="ECO:0000313" key="4">
    <source>
        <dbReference type="EMBL" id="SDP87393.1"/>
    </source>
</evidence>
<keyword evidence="4" id="KW-0418">Kinase</keyword>
<dbReference type="RefSeq" id="WP_091383646.1">
    <property type="nucleotide sequence ID" value="NZ_FNDV01000015.1"/>
</dbReference>
<dbReference type="InterPro" id="IPR003594">
    <property type="entry name" value="HATPase_dom"/>
</dbReference>
<gene>
    <name evidence="4" type="ORF">SAMN05192558_11919</name>
</gene>
<dbReference type="Pfam" id="PF06580">
    <property type="entry name" value="His_kinase"/>
    <property type="match status" value="1"/>
</dbReference>
<dbReference type="InterPro" id="IPR050640">
    <property type="entry name" value="Bact_2-comp_sensor_kinase"/>
</dbReference>
<feature type="region of interest" description="Disordered" evidence="2">
    <location>
        <begin position="394"/>
        <end position="433"/>
    </location>
</feature>
<dbReference type="InterPro" id="IPR010559">
    <property type="entry name" value="Sig_transdc_His_kin_internal"/>
</dbReference>
<dbReference type="GO" id="GO:0000155">
    <property type="term" value="F:phosphorelay sensor kinase activity"/>
    <property type="evidence" value="ECO:0007669"/>
    <property type="project" value="InterPro"/>
</dbReference>
<dbReference type="SUPFAM" id="SSF55781">
    <property type="entry name" value="GAF domain-like"/>
    <property type="match status" value="1"/>
</dbReference>
<protein>
    <submittedName>
        <fullName evidence="4">Two-component system, LytT family, sensor kinase</fullName>
    </submittedName>
</protein>
<accession>A0A1H0WA28</accession>
<dbReference type="PANTHER" id="PTHR34220:SF7">
    <property type="entry name" value="SENSOR HISTIDINE KINASE YPDA"/>
    <property type="match status" value="1"/>
</dbReference>
<feature type="domain" description="Histidine kinase/HSP90-like ATPase" evidence="3">
    <location>
        <begin position="280"/>
        <end position="388"/>
    </location>
</feature>
<keyword evidence="1" id="KW-0175">Coiled coil</keyword>
<sequence length="433" mass="47430">MAQLLTERAFVGVLATLLVLGLFVVLCRPRKSGSVHDAVLDAVQRLSKAAPELRNGLTEQAADEATKHLLEMLKCVAIGISDAEGRLLSWDGAANEHYVDLAEPTVEAVRRSQRAHIQHENLQCRHRGSCPMRTAVIVPLIIDGQVEGALIVVGGVDSKRLIRAADEVATFLCIQLELAKLDESKQQLARAEIRALRAQISPHFIYNTLNTISSLIRTDPEHARELLQDFADFTRYSFRSSGLFATLADELSNIDRYLTIECARYKERLNVRLRIAPEVQSVVVPFLVLQPLVENAVRHGIAKKPGGGTVSVFAHDNGSEALIVIEDDGVGMDADRLFEDLRDAHKTGSHVGVGNINQRMRQVFGDEYALMVETAPNAGMKITLRVPKYFPGVRPDLPDFSEDSEEMDGPSGPPQPGPLAPLPSPLPMPQPGS</sequence>
<dbReference type="SMART" id="SM00387">
    <property type="entry name" value="HATPase_c"/>
    <property type="match status" value="1"/>
</dbReference>
<reference evidence="5" key="1">
    <citation type="submission" date="2016-10" db="EMBL/GenBank/DDBJ databases">
        <authorList>
            <person name="Varghese N."/>
            <person name="Submissions S."/>
        </authorList>
    </citation>
    <scope>NUCLEOTIDE SEQUENCE [LARGE SCALE GENOMIC DNA]</scope>
    <source>
        <strain evidence="5">IBRC-M 10655</strain>
    </source>
</reference>
<evidence type="ECO:0000259" key="3">
    <source>
        <dbReference type="SMART" id="SM00387"/>
    </source>
</evidence>
<feature type="compositionally biased region" description="Pro residues" evidence="2">
    <location>
        <begin position="411"/>
        <end position="433"/>
    </location>
</feature>
<evidence type="ECO:0000313" key="5">
    <source>
        <dbReference type="Proteomes" id="UP000199651"/>
    </source>
</evidence>
<proteinExistence type="predicted"/>
<keyword evidence="5" id="KW-1185">Reference proteome</keyword>
<feature type="compositionally biased region" description="Acidic residues" evidence="2">
    <location>
        <begin position="399"/>
        <end position="408"/>
    </location>
</feature>
<dbReference type="AlphaFoldDB" id="A0A1H0WA28"/>
<dbReference type="STRING" id="504798.SAMN05421871_11587"/>
<dbReference type="Gene3D" id="3.30.565.10">
    <property type="entry name" value="Histidine kinase-like ATPase, C-terminal domain"/>
    <property type="match status" value="1"/>
</dbReference>
<dbReference type="Pfam" id="PF02518">
    <property type="entry name" value="HATPase_c"/>
    <property type="match status" value="1"/>
</dbReference>
<name>A0A1H0WA28_9PSEU</name>
<dbReference type="InterPro" id="IPR036890">
    <property type="entry name" value="HATPase_C_sf"/>
</dbReference>
<dbReference type="EMBL" id="FNJB01000019">
    <property type="protein sequence ID" value="SDP87393.1"/>
    <property type="molecule type" value="Genomic_DNA"/>
</dbReference>
<dbReference type="PANTHER" id="PTHR34220">
    <property type="entry name" value="SENSOR HISTIDINE KINASE YPDA"/>
    <property type="match status" value="1"/>
</dbReference>
<dbReference type="OrthoDB" id="2514702at2"/>
<evidence type="ECO:0000256" key="2">
    <source>
        <dbReference type="SAM" id="MobiDB-lite"/>
    </source>
</evidence>
<dbReference type="GO" id="GO:0016020">
    <property type="term" value="C:membrane"/>
    <property type="evidence" value="ECO:0007669"/>
    <property type="project" value="InterPro"/>
</dbReference>
<dbReference type="Proteomes" id="UP000199651">
    <property type="component" value="Unassembled WGS sequence"/>
</dbReference>
<dbReference type="SUPFAM" id="SSF55874">
    <property type="entry name" value="ATPase domain of HSP90 chaperone/DNA topoisomerase II/histidine kinase"/>
    <property type="match status" value="1"/>
</dbReference>
<keyword evidence="4" id="KW-0808">Transferase</keyword>
<organism evidence="4 5">
    <name type="scientific">Actinokineospora alba</name>
    <dbReference type="NCBI Taxonomy" id="504798"/>
    <lineage>
        <taxon>Bacteria</taxon>
        <taxon>Bacillati</taxon>
        <taxon>Actinomycetota</taxon>
        <taxon>Actinomycetes</taxon>
        <taxon>Pseudonocardiales</taxon>
        <taxon>Pseudonocardiaceae</taxon>
        <taxon>Actinokineospora</taxon>
    </lineage>
</organism>
<evidence type="ECO:0000256" key="1">
    <source>
        <dbReference type="SAM" id="Coils"/>
    </source>
</evidence>